<dbReference type="Proteomes" id="UP000177273">
    <property type="component" value="Unassembled WGS sequence"/>
</dbReference>
<dbReference type="RefSeq" id="WP_070787281.1">
    <property type="nucleotide sequence ID" value="NZ_MKIQ01000005.1"/>
</dbReference>
<proteinExistence type="predicted"/>
<protein>
    <recommendedName>
        <fullName evidence="3">Competence protein ComX</fullName>
    </recommendedName>
</protein>
<sequence>MEYEFNKNLENTFQKIIPIIVNEMKRVRITIWEKEDYYQEGRIILSKLLREELDDLTLFKYFKTKYNQHLTDTYRMQEAGKRKFNEQAYLDIYEYGDIVSNNNNNLRICEQVSANVTLENYIGGLKEKEFQLVLKLLRGEQCEPNAKSRLKKKIKKFLQEK</sequence>
<dbReference type="EMBL" id="MKIQ01000005">
    <property type="protein sequence ID" value="OFI47504.1"/>
    <property type="molecule type" value="Genomic_DNA"/>
</dbReference>
<dbReference type="OrthoDB" id="1767844at2"/>
<keyword evidence="2" id="KW-1185">Reference proteome</keyword>
<reference evidence="2" key="1">
    <citation type="submission" date="2016-09" db="EMBL/GenBank/DDBJ databases">
        <title>Draft genome sequence of a novel species of the family Streptococcaceae isolated from flowers.</title>
        <authorList>
            <person name="Chuah L.-O."/>
            <person name="Yap K.-P."/>
            <person name="Thong K.L."/>
            <person name="Liong M.T."/>
            <person name="Ahmad R."/>
            <person name="Rusul G."/>
        </authorList>
    </citation>
    <scope>NUCLEOTIDE SEQUENCE [LARGE SCALE GENOMIC DNA]</scope>
    <source>
        <strain evidence="2">HibF3</strain>
    </source>
</reference>
<evidence type="ECO:0000313" key="2">
    <source>
        <dbReference type="Proteomes" id="UP000177273"/>
    </source>
</evidence>
<comment type="caution">
    <text evidence="1">The sequence shown here is derived from an EMBL/GenBank/DDBJ whole genome shotgun (WGS) entry which is preliminary data.</text>
</comment>
<dbReference type="AlphaFoldDB" id="A0A9Q5P0D3"/>
<name>A0A9Q5P0D3_9LACT</name>
<evidence type="ECO:0000313" key="1">
    <source>
        <dbReference type="EMBL" id="OFI47504.1"/>
    </source>
</evidence>
<accession>A0A9Q5P0D3</accession>
<evidence type="ECO:0008006" key="3">
    <source>
        <dbReference type="Google" id="ProtNLM"/>
    </source>
</evidence>
<organism evidence="1 2">
    <name type="scientific">Floricoccus penangensis</name>
    <dbReference type="NCBI Taxonomy" id="1859475"/>
    <lineage>
        <taxon>Bacteria</taxon>
        <taxon>Bacillati</taxon>
        <taxon>Bacillota</taxon>
        <taxon>Bacilli</taxon>
        <taxon>Lactobacillales</taxon>
        <taxon>Streptococcaceae</taxon>
        <taxon>Floricoccus</taxon>
    </lineage>
</organism>
<gene>
    <name evidence="1" type="ORF">BG262_09260</name>
</gene>